<keyword evidence="2" id="KW-1003">Cell membrane</keyword>
<feature type="transmembrane region" description="Helical" evidence="6">
    <location>
        <begin position="280"/>
        <end position="303"/>
    </location>
</feature>
<evidence type="ECO:0000256" key="4">
    <source>
        <dbReference type="ARBA" id="ARBA00022989"/>
    </source>
</evidence>
<evidence type="ECO:0000256" key="6">
    <source>
        <dbReference type="SAM" id="Phobius"/>
    </source>
</evidence>
<evidence type="ECO:0000256" key="5">
    <source>
        <dbReference type="ARBA" id="ARBA00023136"/>
    </source>
</evidence>
<evidence type="ECO:0000256" key="1">
    <source>
        <dbReference type="ARBA" id="ARBA00004651"/>
    </source>
</evidence>
<dbReference type="RefSeq" id="WP_253077401.1">
    <property type="nucleotide sequence ID" value="NZ_JAMXWN010000021.1"/>
</dbReference>
<feature type="transmembrane region" description="Helical" evidence="6">
    <location>
        <begin position="418"/>
        <end position="436"/>
    </location>
</feature>
<dbReference type="PANTHER" id="PTHR30250:SF11">
    <property type="entry name" value="O-ANTIGEN TRANSPORTER-RELATED"/>
    <property type="match status" value="1"/>
</dbReference>
<feature type="transmembrane region" description="Helical" evidence="6">
    <location>
        <begin position="138"/>
        <end position="163"/>
    </location>
</feature>
<feature type="transmembrane region" description="Helical" evidence="6">
    <location>
        <begin position="244"/>
        <end position="268"/>
    </location>
</feature>
<proteinExistence type="predicted"/>
<dbReference type="InterPro" id="IPR050833">
    <property type="entry name" value="Poly_Biosynth_Transport"/>
</dbReference>
<feature type="transmembrane region" description="Helical" evidence="6">
    <location>
        <begin position="356"/>
        <end position="378"/>
    </location>
</feature>
<dbReference type="EMBL" id="JBHSTQ010000024">
    <property type="protein sequence ID" value="MFC6387686.1"/>
    <property type="molecule type" value="Genomic_DNA"/>
</dbReference>
<feature type="transmembrane region" description="Helical" evidence="6">
    <location>
        <begin position="21"/>
        <end position="40"/>
    </location>
</feature>
<dbReference type="Proteomes" id="UP001596267">
    <property type="component" value="Unassembled WGS sequence"/>
</dbReference>
<feature type="transmembrane region" description="Helical" evidence="6">
    <location>
        <begin position="96"/>
        <end position="118"/>
    </location>
</feature>
<keyword evidence="3 6" id="KW-0812">Transmembrane</keyword>
<accession>A0ABW1WJ90</accession>
<feature type="transmembrane region" description="Helical" evidence="6">
    <location>
        <begin position="196"/>
        <end position="223"/>
    </location>
</feature>
<evidence type="ECO:0000313" key="8">
    <source>
        <dbReference type="Proteomes" id="UP001596267"/>
    </source>
</evidence>
<feature type="transmembrane region" description="Helical" evidence="6">
    <location>
        <begin position="46"/>
        <end position="67"/>
    </location>
</feature>
<sequence length="446" mass="50776">MMKIRQLNGNTKKVIYNVVNGMGVKGIAIIIGFFTIPAYMRYFSDNAILGVWFTILSVLNWILNFDLGIGNGVRNRLVVTIANNDEKGTRKYISSAYIFLTAISFSLFCVVYVVSQIIPWNTIFNIPEQKINSSALKAAIIIVLLGILLQFVLRLISSILYALQESFMPSLLMLIANIILLIFVTISNISRNNNNIIMLALVYLFAVNVPLLIATIVIFSTRLKKVKPSKRFFDIKYAIDTLKLGSVFLGLQLEAMVLNNTSIFFISWLLGSIHVVEYNVYFKIFSLVSTVYALITVPIWSAITKAKSENDYQWILKTIRALQIIAVIFTISQFLMFPIMQLLFDVWLGENSFDVNYLTMFLFAVEQGIMIWSGIYASICSGLNEMKWQFVWMTVGACLMIPLTILFTNIFYGYYGVILAHCISLLPYCVGQTVWLERFIRKGEKR</sequence>
<dbReference type="PANTHER" id="PTHR30250">
    <property type="entry name" value="PST FAMILY PREDICTED COLANIC ACID TRANSPORTER"/>
    <property type="match status" value="1"/>
</dbReference>
<keyword evidence="8" id="KW-1185">Reference proteome</keyword>
<comment type="caution">
    <text evidence="7">The sequence shown here is derived from an EMBL/GenBank/DDBJ whole genome shotgun (WGS) entry which is preliminary data.</text>
</comment>
<protein>
    <submittedName>
        <fullName evidence="7">Lipopolysaccharide biosynthesis protein</fullName>
    </submittedName>
</protein>
<comment type="subcellular location">
    <subcellularLocation>
        <location evidence="1">Cell membrane</location>
        <topology evidence="1">Multi-pass membrane protein</topology>
    </subcellularLocation>
</comment>
<gene>
    <name evidence="7" type="ORF">ACFP7A_13970</name>
</gene>
<evidence type="ECO:0000256" key="2">
    <source>
        <dbReference type="ARBA" id="ARBA00022475"/>
    </source>
</evidence>
<feature type="transmembrane region" description="Helical" evidence="6">
    <location>
        <begin position="390"/>
        <end position="412"/>
    </location>
</feature>
<keyword evidence="4 6" id="KW-1133">Transmembrane helix</keyword>
<feature type="transmembrane region" description="Helical" evidence="6">
    <location>
        <begin position="170"/>
        <end position="190"/>
    </location>
</feature>
<evidence type="ECO:0000313" key="7">
    <source>
        <dbReference type="EMBL" id="MFC6387686.1"/>
    </source>
</evidence>
<feature type="transmembrane region" description="Helical" evidence="6">
    <location>
        <begin position="324"/>
        <end position="344"/>
    </location>
</feature>
<name>A0ABW1WJ90_9BACL</name>
<keyword evidence="5 6" id="KW-0472">Membrane</keyword>
<reference evidence="8" key="1">
    <citation type="journal article" date="2019" name="Int. J. Syst. Evol. Microbiol.">
        <title>The Global Catalogue of Microorganisms (GCM) 10K type strain sequencing project: providing services to taxonomists for standard genome sequencing and annotation.</title>
        <authorList>
            <consortium name="The Broad Institute Genomics Platform"/>
            <consortium name="The Broad Institute Genome Sequencing Center for Infectious Disease"/>
            <person name="Wu L."/>
            <person name="Ma J."/>
        </authorList>
    </citation>
    <scope>NUCLEOTIDE SEQUENCE [LARGE SCALE GENOMIC DNA]</scope>
    <source>
        <strain evidence="8">CCUG 42001</strain>
    </source>
</reference>
<organism evidence="7 8">
    <name type="scientific">Sporolactobacillus kofuensis</name>
    <dbReference type="NCBI Taxonomy" id="269672"/>
    <lineage>
        <taxon>Bacteria</taxon>
        <taxon>Bacillati</taxon>
        <taxon>Bacillota</taxon>
        <taxon>Bacilli</taxon>
        <taxon>Bacillales</taxon>
        <taxon>Sporolactobacillaceae</taxon>
        <taxon>Sporolactobacillus</taxon>
    </lineage>
</organism>
<evidence type="ECO:0000256" key="3">
    <source>
        <dbReference type="ARBA" id="ARBA00022692"/>
    </source>
</evidence>